<evidence type="ECO:0000256" key="3">
    <source>
        <dbReference type="ARBA" id="ARBA00023136"/>
    </source>
</evidence>
<dbReference type="GO" id="GO:0016020">
    <property type="term" value="C:membrane"/>
    <property type="evidence" value="ECO:0007669"/>
    <property type="project" value="InterPro"/>
</dbReference>
<feature type="transmembrane region" description="Helical" evidence="4">
    <location>
        <begin position="96"/>
        <end position="129"/>
    </location>
</feature>
<feature type="transmembrane region" description="Helical" evidence="4">
    <location>
        <begin position="200"/>
        <end position="218"/>
    </location>
</feature>
<evidence type="ECO:0000313" key="6">
    <source>
        <dbReference type="EMBL" id="SVD52660.1"/>
    </source>
</evidence>
<evidence type="ECO:0000259" key="5">
    <source>
        <dbReference type="PROSITE" id="PS50929"/>
    </source>
</evidence>
<keyword evidence="3 4" id="KW-0472">Membrane</keyword>
<evidence type="ECO:0000256" key="2">
    <source>
        <dbReference type="ARBA" id="ARBA00022989"/>
    </source>
</evidence>
<name>A0A382W220_9ZZZZ</name>
<accession>A0A382W220</accession>
<dbReference type="InterPro" id="IPR011527">
    <property type="entry name" value="ABC1_TM_dom"/>
</dbReference>
<organism evidence="6">
    <name type="scientific">marine metagenome</name>
    <dbReference type="NCBI Taxonomy" id="408172"/>
    <lineage>
        <taxon>unclassified sequences</taxon>
        <taxon>metagenomes</taxon>
        <taxon>ecological metagenomes</taxon>
    </lineage>
</organism>
<proteinExistence type="predicted"/>
<dbReference type="AlphaFoldDB" id="A0A382W220"/>
<dbReference type="Pfam" id="PF00664">
    <property type="entry name" value="ABC_membrane"/>
    <property type="match status" value="1"/>
</dbReference>
<dbReference type="EMBL" id="UINC01156312">
    <property type="protein sequence ID" value="SVD52660.1"/>
    <property type="molecule type" value="Genomic_DNA"/>
</dbReference>
<dbReference type="SUPFAM" id="SSF90123">
    <property type="entry name" value="ABC transporter transmembrane region"/>
    <property type="match status" value="1"/>
</dbReference>
<feature type="transmembrane region" description="Helical" evidence="4">
    <location>
        <begin position="9"/>
        <end position="34"/>
    </location>
</feature>
<gene>
    <name evidence="6" type="ORF">METZ01_LOCUS405514</name>
</gene>
<feature type="transmembrane region" description="Helical" evidence="4">
    <location>
        <begin position="230"/>
        <end position="250"/>
    </location>
</feature>
<dbReference type="InterPro" id="IPR036640">
    <property type="entry name" value="ABC1_TM_sf"/>
</dbReference>
<feature type="non-terminal residue" evidence="6">
    <location>
        <position position="281"/>
    </location>
</feature>
<sequence>FQFNNTNSFILFLGISYFFYLIFSQAFKALIMYLQLRFTFSLESSVSKRLLEAYLRQTYSWFLDKHSGDMGKGILSEVAETIHYSLTPLLAMISQLFLSILLVILIVLVNPLVAVITLLFLLMLNLLIFNKVKNWIKLMGINKVKHNQRRYKTVVEAFGAIKEIKLSGIEKIYSNKFSSAANDFSTANSNVQIVSILPKYLLEAISFGFLILFILYNLSLGNNLTEVLPILSMFAFAALRLIPAFQQIFASVNKINFSTKGLDDILYRLNENKNLKISKKT</sequence>
<dbReference type="PROSITE" id="PS50929">
    <property type="entry name" value="ABC_TM1F"/>
    <property type="match status" value="1"/>
</dbReference>
<protein>
    <recommendedName>
        <fullName evidence="5">ABC transmembrane type-1 domain-containing protein</fullName>
    </recommendedName>
</protein>
<feature type="domain" description="ABC transmembrane type-1" evidence="5">
    <location>
        <begin position="1"/>
        <end position="255"/>
    </location>
</feature>
<keyword evidence="1 4" id="KW-0812">Transmembrane</keyword>
<keyword evidence="2 4" id="KW-1133">Transmembrane helix</keyword>
<dbReference type="Gene3D" id="1.20.1560.10">
    <property type="entry name" value="ABC transporter type 1, transmembrane domain"/>
    <property type="match status" value="1"/>
</dbReference>
<evidence type="ECO:0000256" key="1">
    <source>
        <dbReference type="ARBA" id="ARBA00022692"/>
    </source>
</evidence>
<dbReference type="GO" id="GO:0005524">
    <property type="term" value="F:ATP binding"/>
    <property type="evidence" value="ECO:0007669"/>
    <property type="project" value="InterPro"/>
</dbReference>
<dbReference type="GO" id="GO:0140359">
    <property type="term" value="F:ABC-type transporter activity"/>
    <property type="evidence" value="ECO:0007669"/>
    <property type="project" value="InterPro"/>
</dbReference>
<feature type="non-terminal residue" evidence="6">
    <location>
        <position position="1"/>
    </location>
</feature>
<reference evidence="6" key="1">
    <citation type="submission" date="2018-05" db="EMBL/GenBank/DDBJ databases">
        <authorList>
            <person name="Lanie J.A."/>
            <person name="Ng W.-L."/>
            <person name="Kazmierczak K.M."/>
            <person name="Andrzejewski T.M."/>
            <person name="Davidsen T.M."/>
            <person name="Wayne K.J."/>
            <person name="Tettelin H."/>
            <person name="Glass J.I."/>
            <person name="Rusch D."/>
            <person name="Podicherti R."/>
            <person name="Tsui H.-C.T."/>
            <person name="Winkler M.E."/>
        </authorList>
    </citation>
    <scope>NUCLEOTIDE SEQUENCE</scope>
</reference>
<evidence type="ECO:0000256" key="4">
    <source>
        <dbReference type="SAM" id="Phobius"/>
    </source>
</evidence>